<dbReference type="Proteomes" id="UP000602759">
    <property type="component" value="Unassembled WGS sequence"/>
</dbReference>
<evidence type="ECO:0000313" key="2">
    <source>
        <dbReference type="Proteomes" id="UP000602759"/>
    </source>
</evidence>
<dbReference type="EMBL" id="JACOIK010000016">
    <property type="protein sequence ID" value="MBD1434971.1"/>
    <property type="molecule type" value="Genomic_DNA"/>
</dbReference>
<dbReference type="Pfam" id="PF19614">
    <property type="entry name" value="DUF6119"/>
    <property type="match status" value="1"/>
</dbReference>
<accession>A0ABR7YUX0</accession>
<dbReference type="RefSeq" id="WP_190995821.1">
    <property type="nucleotide sequence ID" value="NZ_JACOIK010000016.1"/>
</dbReference>
<sequence>MGTIKPTIYLLKEDVTDPKKLFKQSLKSKEENGCTLYYKTSGKNTPDWADFVIDNFQLDSNPFRNSSSYAVVVIKVKNRYFAIPLSEEKLSRIS</sequence>
<proteinExistence type="predicted"/>
<name>A0ABR7YUX0_9SPHI</name>
<gene>
    <name evidence="1" type="ORF">H8B06_19280</name>
</gene>
<comment type="caution">
    <text evidence="1">The sequence shown here is derived from an EMBL/GenBank/DDBJ whole genome shotgun (WGS) entry which is preliminary data.</text>
</comment>
<evidence type="ECO:0000313" key="1">
    <source>
        <dbReference type="EMBL" id="MBD1434971.1"/>
    </source>
</evidence>
<dbReference type="InterPro" id="IPR026487">
    <property type="entry name" value="CHP04141"/>
</dbReference>
<reference evidence="1 2" key="1">
    <citation type="submission" date="2020-08" db="EMBL/GenBank/DDBJ databases">
        <title>Sphingobacterium sp. DN00404 isolated from aquaculture water.</title>
        <authorList>
            <person name="Zhang M."/>
        </authorList>
    </citation>
    <scope>NUCLEOTIDE SEQUENCE [LARGE SCALE GENOMIC DNA]</scope>
    <source>
        <strain evidence="1 2">DN00404</strain>
    </source>
</reference>
<keyword evidence="2" id="KW-1185">Reference proteome</keyword>
<organism evidence="1 2">
    <name type="scientific">Sphingobacterium micropteri</name>
    <dbReference type="NCBI Taxonomy" id="2763501"/>
    <lineage>
        <taxon>Bacteria</taxon>
        <taxon>Pseudomonadati</taxon>
        <taxon>Bacteroidota</taxon>
        <taxon>Sphingobacteriia</taxon>
        <taxon>Sphingobacteriales</taxon>
        <taxon>Sphingobacteriaceae</taxon>
        <taxon>Sphingobacterium</taxon>
    </lineage>
</organism>
<dbReference type="NCBIfam" id="TIGR04141">
    <property type="entry name" value="TIGR04141 family sporadically distributed protein"/>
    <property type="match status" value="1"/>
</dbReference>
<protein>
    <submittedName>
        <fullName evidence="1">TIGR04141 family sporadically distributed protein</fullName>
    </submittedName>
</protein>